<sequence length="74" mass="8440">MYEQIGRKLSFLGTPVFRGFAQHCFPYAFVAEGGRMVRLDREIKVEGGSVWYGVVTLERKRLVPYMVEPRGSGL</sequence>
<proteinExistence type="predicted"/>
<organism evidence="1 2">
    <name type="scientific">Allomeiothermus silvanus (strain ATCC 700542 / DSM 9946 / NBRC 106475 / NCIMB 13440 / VI-R2)</name>
    <name type="common">Thermus silvanus</name>
    <dbReference type="NCBI Taxonomy" id="526227"/>
    <lineage>
        <taxon>Bacteria</taxon>
        <taxon>Thermotogati</taxon>
        <taxon>Deinococcota</taxon>
        <taxon>Deinococci</taxon>
        <taxon>Thermales</taxon>
        <taxon>Thermaceae</taxon>
        <taxon>Allomeiothermus</taxon>
    </lineage>
</organism>
<gene>
    <name evidence="1" type="ORF">Mesil_3535</name>
</gene>
<name>D7BJH4_ALLS1</name>
<accession>D7BJH4</accession>
<dbReference type="Proteomes" id="UP000001916">
    <property type="component" value="Plasmid pMESIL02"/>
</dbReference>
<evidence type="ECO:0000313" key="1">
    <source>
        <dbReference type="EMBL" id="ADH65330.1"/>
    </source>
</evidence>
<dbReference type="RefSeq" id="WP_013159807.1">
    <property type="nucleotide sequence ID" value="NC_014214.1"/>
</dbReference>
<keyword evidence="2" id="KW-1185">Reference proteome</keyword>
<keyword evidence="1" id="KW-0614">Plasmid</keyword>
<dbReference type="OrthoDB" id="33151at2"/>
<dbReference type="HOGENOM" id="CLU_2792687_0_0_0"/>
<dbReference type="EMBL" id="CP002044">
    <property type="protein sequence ID" value="ADH65330.1"/>
    <property type="molecule type" value="Genomic_DNA"/>
</dbReference>
<protein>
    <submittedName>
        <fullName evidence="1">Uncharacterized protein</fullName>
    </submittedName>
</protein>
<evidence type="ECO:0000313" key="2">
    <source>
        <dbReference type="Proteomes" id="UP000001916"/>
    </source>
</evidence>
<geneLocation type="plasmid" evidence="1 2">
    <name>pMESIL02</name>
</geneLocation>
<dbReference type="KEGG" id="msv:Mesil_3535"/>
<dbReference type="AlphaFoldDB" id="D7BJH4"/>
<reference evidence="1 2" key="1">
    <citation type="journal article" date="2010" name="Stand. Genomic Sci.">
        <title>Complete genome sequence of Meiothermus silvanus type strain (VI-R2).</title>
        <authorList>
            <person name="Sikorski J."/>
            <person name="Tindall B.J."/>
            <person name="Lowry S."/>
            <person name="Lucas S."/>
            <person name="Nolan M."/>
            <person name="Copeland A."/>
            <person name="Glavina Del Rio T."/>
            <person name="Tice H."/>
            <person name="Cheng J.F."/>
            <person name="Han C."/>
            <person name="Pitluck S."/>
            <person name="Liolios K."/>
            <person name="Ivanova N."/>
            <person name="Mavromatis K."/>
            <person name="Mikhailova N."/>
            <person name="Pati A."/>
            <person name="Goodwin L."/>
            <person name="Chen A."/>
            <person name="Palaniappan K."/>
            <person name="Land M."/>
            <person name="Hauser L."/>
            <person name="Chang Y.J."/>
            <person name="Jeffries C.D."/>
            <person name="Rohde M."/>
            <person name="Goker M."/>
            <person name="Woyke T."/>
            <person name="Bristow J."/>
            <person name="Eisen J.A."/>
            <person name="Markowitz V."/>
            <person name="Hugenholtz P."/>
            <person name="Kyrpides N.C."/>
            <person name="Klenk H.P."/>
            <person name="Lapidus A."/>
        </authorList>
    </citation>
    <scope>NUCLEOTIDE SEQUENCE [LARGE SCALE GENOMIC DNA]</scope>
    <source>
        <strain evidence="2">ATCC 700542 / DSM 9946 / VI-R2</strain>
        <plasmid evidence="2">Plasmid pMESIL02</plasmid>
    </source>
</reference>